<dbReference type="PROSITE" id="PS00028">
    <property type="entry name" value="ZINC_FINGER_C2H2_1"/>
    <property type="match status" value="1"/>
</dbReference>
<keyword evidence="2" id="KW-0479">Metal-binding</keyword>
<feature type="domain" description="C2H2-type" evidence="9">
    <location>
        <begin position="423"/>
        <end position="444"/>
    </location>
</feature>
<evidence type="ECO:0000256" key="8">
    <source>
        <dbReference type="SAM" id="MobiDB-lite"/>
    </source>
</evidence>
<sequence length="451" mass="49059">MNQEDTFDITIVPPDNSSSVPIYFGTGHRIPDGCYSPAGSSAGSSTPETPYKPLLDLNIVNVNLQARVNSPNFFERPQHQAFSSEGASPFSHGGLSPVTQSFGILSLSDGIPSSIDHGARAFPVGYEDSSQIFGEMPSESPSPSPGRQSLSPLIIPRQLQASQSASYVSGDPGYISDDEFMRSIFNFGDERSASSIDSRTPPSASHSEPSSLHTSWVSPPPSSATDLPHPLVSDTVEHREYRVQSIDGGLAQRRNTHSGGRSGFMNVPGPDRGRQDERASPSLSSSRRSSPYPSHHHHHHPPGLSSSSLSPHSAIDSSHLSVPDREFFGGLLPGDAVRRRHSFTQTGRPAETPFLHSNETNLSLSSTSAERPIRKVASQAGIKASEARRTKDARFVCVWCNQTFTTNHNLKNHVNVHLGLKDHSCTRCRREFTTQSVLQRHLKTCKAPELF</sequence>
<evidence type="ECO:0000256" key="5">
    <source>
        <dbReference type="ARBA" id="ARBA00022833"/>
    </source>
</evidence>
<evidence type="ECO:0000313" key="10">
    <source>
        <dbReference type="EMBL" id="KIJ92497.1"/>
    </source>
</evidence>
<protein>
    <recommendedName>
        <fullName evidence="9">C2H2-type domain-containing protein</fullName>
    </recommendedName>
</protein>
<keyword evidence="11" id="KW-1185">Reference proteome</keyword>
<reference evidence="11" key="2">
    <citation type="submission" date="2015-01" db="EMBL/GenBank/DDBJ databases">
        <title>Evolutionary Origins and Diversification of the Mycorrhizal Mutualists.</title>
        <authorList>
            <consortium name="DOE Joint Genome Institute"/>
            <consortium name="Mycorrhizal Genomics Consortium"/>
            <person name="Kohler A."/>
            <person name="Kuo A."/>
            <person name="Nagy L.G."/>
            <person name="Floudas D."/>
            <person name="Copeland A."/>
            <person name="Barry K.W."/>
            <person name="Cichocki N."/>
            <person name="Veneault-Fourrey C."/>
            <person name="LaButti K."/>
            <person name="Lindquist E.A."/>
            <person name="Lipzen A."/>
            <person name="Lundell T."/>
            <person name="Morin E."/>
            <person name="Murat C."/>
            <person name="Riley R."/>
            <person name="Ohm R."/>
            <person name="Sun H."/>
            <person name="Tunlid A."/>
            <person name="Henrissat B."/>
            <person name="Grigoriev I.V."/>
            <person name="Hibbett D.S."/>
            <person name="Martin F."/>
        </authorList>
    </citation>
    <scope>NUCLEOTIDE SEQUENCE [LARGE SCALE GENOMIC DNA]</scope>
    <source>
        <strain evidence="11">LaAM-08-1</strain>
    </source>
</reference>
<dbReference type="PROSITE" id="PS50157">
    <property type="entry name" value="ZINC_FINGER_C2H2_2"/>
    <property type="match status" value="2"/>
</dbReference>
<evidence type="ECO:0000256" key="3">
    <source>
        <dbReference type="ARBA" id="ARBA00022737"/>
    </source>
</evidence>
<accession>A0A0C9X855</accession>
<feature type="region of interest" description="Disordered" evidence="8">
    <location>
        <begin position="245"/>
        <end position="318"/>
    </location>
</feature>
<dbReference type="Proteomes" id="UP000054477">
    <property type="component" value="Unassembled WGS sequence"/>
</dbReference>
<evidence type="ECO:0000256" key="6">
    <source>
        <dbReference type="ARBA" id="ARBA00023242"/>
    </source>
</evidence>
<reference evidence="10 11" key="1">
    <citation type="submission" date="2014-04" db="EMBL/GenBank/DDBJ databases">
        <authorList>
            <consortium name="DOE Joint Genome Institute"/>
            <person name="Kuo A."/>
            <person name="Kohler A."/>
            <person name="Nagy L.G."/>
            <person name="Floudas D."/>
            <person name="Copeland A."/>
            <person name="Barry K.W."/>
            <person name="Cichocki N."/>
            <person name="Veneault-Fourrey C."/>
            <person name="LaButti K."/>
            <person name="Lindquist E.A."/>
            <person name="Lipzen A."/>
            <person name="Lundell T."/>
            <person name="Morin E."/>
            <person name="Murat C."/>
            <person name="Sun H."/>
            <person name="Tunlid A."/>
            <person name="Henrissat B."/>
            <person name="Grigoriev I.V."/>
            <person name="Hibbett D.S."/>
            <person name="Martin F."/>
            <person name="Nordberg H.P."/>
            <person name="Cantor M.N."/>
            <person name="Hua S.X."/>
        </authorList>
    </citation>
    <scope>NUCLEOTIDE SEQUENCE [LARGE SCALE GENOMIC DNA]</scope>
    <source>
        <strain evidence="10 11">LaAM-08-1</strain>
    </source>
</reference>
<dbReference type="OrthoDB" id="3437960at2759"/>
<feature type="domain" description="C2H2-type" evidence="9">
    <location>
        <begin position="395"/>
        <end position="422"/>
    </location>
</feature>
<feature type="region of interest" description="Disordered" evidence="8">
    <location>
        <begin position="192"/>
        <end position="230"/>
    </location>
</feature>
<dbReference type="STRING" id="1095629.A0A0C9X855"/>
<keyword evidence="4 7" id="KW-0863">Zinc-finger</keyword>
<feature type="compositionally biased region" description="Low complexity" evidence="8">
    <location>
        <begin position="302"/>
        <end position="318"/>
    </location>
</feature>
<dbReference type="HOGENOM" id="CLU_606997_0_0_1"/>
<evidence type="ECO:0000256" key="4">
    <source>
        <dbReference type="ARBA" id="ARBA00022771"/>
    </source>
</evidence>
<feature type="region of interest" description="Disordered" evidence="8">
    <location>
        <begin position="131"/>
        <end position="150"/>
    </location>
</feature>
<evidence type="ECO:0000313" key="11">
    <source>
        <dbReference type="Proteomes" id="UP000054477"/>
    </source>
</evidence>
<keyword evidence="5" id="KW-0862">Zinc</keyword>
<evidence type="ECO:0000256" key="2">
    <source>
        <dbReference type="ARBA" id="ARBA00022723"/>
    </source>
</evidence>
<feature type="compositionally biased region" description="Low complexity" evidence="8">
    <location>
        <begin position="357"/>
        <end position="368"/>
    </location>
</feature>
<keyword evidence="3" id="KW-0677">Repeat</keyword>
<feature type="region of interest" description="Disordered" evidence="8">
    <location>
        <begin position="345"/>
        <end position="368"/>
    </location>
</feature>
<dbReference type="EMBL" id="KN838905">
    <property type="protein sequence ID" value="KIJ92497.1"/>
    <property type="molecule type" value="Genomic_DNA"/>
</dbReference>
<dbReference type="GO" id="GO:0010468">
    <property type="term" value="P:regulation of gene expression"/>
    <property type="evidence" value="ECO:0007669"/>
    <property type="project" value="TreeGrafter"/>
</dbReference>
<dbReference type="GO" id="GO:0005634">
    <property type="term" value="C:nucleus"/>
    <property type="evidence" value="ECO:0007669"/>
    <property type="project" value="UniProtKB-SubCell"/>
</dbReference>
<feature type="compositionally biased region" description="Low complexity" evidence="8">
    <location>
        <begin position="280"/>
        <end position="293"/>
    </location>
</feature>
<feature type="compositionally biased region" description="Polar residues" evidence="8">
    <location>
        <begin position="193"/>
        <end position="217"/>
    </location>
</feature>
<evidence type="ECO:0000259" key="9">
    <source>
        <dbReference type="PROSITE" id="PS50157"/>
    </source>
</evidence>
<dbReference type="PANTHER" id="PTHR16515:SF66">
    <property type="entry name" value="C2H2-TYPE DOMAIN-CONTAINING PROTEIN"/>
    <property type="match status" value="1"/>
</dbReference>
<dbReference type="SUPFAM" id="SSF57667">
    <property type="entry name" value="beta-beta-alpha zinc fingers"/>
    <property type="match status" value="1"/>
</dbReference>
<organism evidence="10 11">
    <name type="scientific">Laccaria amethystina LaAM-08-1</name>
    <dbReference type="NCBI Taxonomy" id="1095629"/>
    <lineage>
        <taxon>Eukaryota</taxon>
        <taxon>Fungi</taxon>
        <taxon>Dikarya</taxon>
        <taxon>Basidiomycota</taxon>
        <taxon>Agaricomycotina</taxon>
        <taxon>Agaricomycetes</taxon>
        <taxon>Agaricomycetidae</taxon>
        <taxon>Agaricales</taxon>
        <taxon>Agaricineae</taxon>
        <taxon>Hydnangiaceae</taxon>
        <taxon>Laccaria</taxon>
    </lineage>
</organism>
<dbReference type="GO" id="GO:0008270">
    <property type="term" value="F:zinc ion binding"/>
    <property type="evidence" value="ECO:0007669"/>
    <property type="project" value="UniProtKB-KW"/>
</dbReference>
<comment type="subcellular location">
    <subcellularLocation>
        <location evidence="1">Nucleus</location>
    </subcellularLocation>
</comment>
<name>A0A0C9X855_9AGAR</name>
<dbReference type="Pfam" id="PF00096">
    <property type="entry name" value="zf-C2H2"/>
    <property type="match status" value="1"/>
</dbReference>
<dbReference type="PANTHER" id="PTHR16515">
    <property type="entry name" value="PR DOMAIN ZINC FINGER PROTEIN"/>
    <property type="match status" value="1"/>
</dbReference>
<dbReference type="Gene3D" id="3.30.160.60">
    <property type="entry name" value="Classic Zinc Finger"/>
    <property type="match status" value="1"/>
</dbReference>
<evidence type="ECO:0000256" key="1">
    <source>
        <dbReference type="ARBA" id="ARBA00004123"/>
    </source>
</evidence>
<dbReference type="AlphaFoldDB" id="A0A0C9X855"/>
<keyword evidence="6" id="KW-0539">Nucleus</keyword>
<dbReference type="SMART" id="SM00355">
    <property type="entry name" value="ZnF_C2H2"/>
    <property type="match status" value="2"/>
</dbReference>
<dbReference type="InterPro" id="IPR013087">
    <property type="entry name" value="Znf_C2H2_type"/>
</dbReference>
<dbReference type="InterPro" id="IPR036236">
    <property type="entry name" value="Znf_C2H2_sf"/>
</dbReference>
<dbReference type="InterPro" id="IPR050331">
    <property type="entry name" value="Zinc_finger"/>
</dbReference>
<evidence type="ECO:0000256" key="7">
    <source>
        <dbReference type="PROSITE-ProRule" id="PRU00042"/>
    </source>
</evidence>
<gene>
    <name evidence="10" type="ORF">K443DRAFT_685220</name>
</gene>
<proteinExistence type="predicted"/>